<keyword evidence="1" id="KW-0378">Hydrolase</keyword>
<dbReference type="PANTHER" id="PTHR47619">
    <property type="entry name" value="METALLO-HYDROLASE YYCJ-RELATED"/>
    <property type="match status" value="1"/>
</dbReference>
<sequence length="288" mass="32153">MLFWAESKSRFRERHSVGNLPGLDYFRVSPLASSSTGNVTYIETPQHKVLVDAGLSGKKVELLMESIGRTLKEVDSLFVTHEHSDHIRGVGVLARRYPQMNIYTNAQTWQAMLPKIGKVPAAQRQLFPMGTTLSLGDLDVTSFGVSHDAIAPQFYEFHHSGESFVIVTDTGYVSERVEGVIKDATCYLFEANHDTEMLREGMYPWPLKQRIMSDLGHLSNVDGAHALMDVVGNDTKHIFLGHLSQENNMKSLAHMTVAETMAAHDFGVDHDFYLHDTDPLVAVPLLTL</sequence>
<dbReference type="KEGG" id="lhb:D1010_17515"/>
<dbReference type="EMBL" id="CP045143">
    <property type="protein sequence ID" value="QFR25036.1"/>
    <property type="molecule type" value="Genomic_DNA"/>
</dbReference>
<dbReference type="SUPFAM" id="SSF56281">
    <property type="entry name" value="Metallo-hydrolase/oxidoreductase"/>
    <property type="match status" value="1"/>
</dbReference>
<dbReference type="AlphaFoldDB" id="A0A5P2TUZ4"/>
<dbReference type="PANTHER" id="PTHR47619:SF1">
    <property type="entry name" value="EXODEOXYRIBONUCLEASE WALJ"/>
    <property type="match status" value="1"/>
</dbReference>
<protein>
    <submittedName>
        <fullName evidence="1">MBL fold metallo-hydrolase</fullName>
    </submittedName>
</protein>
<organism evidence="1 2">
    <name type="scientific">Schleiferilactobacillus harbinensis</name>
    <dbReference type="NCBI Taxonomy" id="304207"/>
    <lineage>
        <taxon>Bacteria</taxon>
        <taxon>Bacillati</taxon>
        <taxon>Bacillota</taxon>
        <taxon>Bacilli</taxon>
        <taxon>Lactobacillales</taxon>
        <taxon>Lactobacillaceae</taxon>
        <taxon>Schleiferilactobacillus</taxon>
    </lineage>
</organism>
<proteinExistence type="predicted"/>
<dbReference type="Pfam" id="PF12706">
    <property type="entry name" value="Lactamase_B_2"/>
    <property type="match status" value="1"/>
</dbReference>
<name>A0A5P2TUZ4_9LACO</name>
<dbReference type="InterPro" id="IPR058121">
    <property type="entry name" value="WalJ/YycJ"/>
</dbReference>
<reference evidence="1 2" key="1">
    <citation type="submission" date="2019-10" db="EMBL/GenBank/DDBJ databases">
        <title>The completed genome of Lactobacillus harbinensis M1.</title>
        <authorList>
            <person name="Zheng Y."/>
        </authorList>
    </citation>
    <scope>NUCLEOTIDE SEQUENCE [LARGE SCALE GENOMIC DNA]</scope>
    <source>
        <strain evidence="1 2">M1</strain>
    </source>
</reference>
<evidence type="ECO:0000313" key="1">
    <source>
        <dbReference type="EMBL" id="QFR25036.1"/>
    </source>
</evidence>
<evidence type="ECO:0000313" key="2">
    <source>
        <dbReference type="Proteomes" id="UP000326779"/>
    </source>
</evidence>
<accession>A0A5P2TUZ4</accession>
<dbReference type="Proteomes" id="UP000326779">
    <property type="component" value="Chromosome"/>
</dbReference>
<dbReference type="CDD" id="cd07733">
    <property type="entry name" value="YycJ-like_MBL-fold"/>
    <property type="match status" value="1"/>
</dbReference>
<dbReference type="GO" id="GO:0016787">
    <property type="term" value="F:hydrolase activity"/>
    <property type="evidence" value="ECO:0007669"/>
    <property type="project" value="UniProtKB-KW"/>
</dbReference>
<gene>
    <name evidence="1" type="ORF">D1010_17515</name>
</gene>
<dbReference type="SMART" id="SM00849">
    <property type="entry name" value="Lactamase_B"/>
    <property type="match status" value="1"/>
</dbReference>
<dbReference type="InterPro" id="IPR036866">
    <property type="entry name" value="RibonucZ/Hydroxyglut_hydro"/>
</dbReference>
<dbReference type="Gene3D" id="3.60.15.10">
    <property type="entry name" value="Ribonuclease Z/Hydroxyacylglutathione hydrolase-like"/>
    <property type="match status" value="1"/>
</dbReference>
<dbReference type="InterPro" id="IPR001279">
    <property type="entry name" value="Metallo-B-lactamas"/>
</dbReference>
<dbReference type="InterPro" id="IPR052533">
    <property type="entry name" value="WalJ/YycJ-like"/>
</dbReference>